<feature type="binding site" evidence="2">
    <location>
        <position position="76"/>
    </location>
    <ligand>
        <name>Cu cation</name>
        <dbReference type="ChEBI" id="CHEBI:23378"/>
    </ligand>
</feature>
<organism evidence="4 5">
    <name type="scientific">Deinococcus hopiensis KR-140</name>
    <dbReference type="NCBI Taxonomy" id="695939"/>
    <lineage>
        <taxon>Bacteria</taxon>
        <taxon>Thermotogati</taxon>
        <taxon>Deinococcota</taxon>
        <taxon>Deinococci</taxon>
        <taxon>Deinococcales</taxon>
        <taxon>Deinococcaceae</taxon>
        <taxon>Deinococcus</taxon>
    </lineage>
</organism>
<evidence type="ECO:0000256" key="2">
    <source>
        <dbReference type="PIRSR" id="PIRSR603782-1"/>
    </source>
</evidence>
<protein>
    <submittedName>
        <fullName evidence="4">Protein SCO1/2</fullName>
    </submittedName>
</protein>
<dbReference type="InterPro" id="IPR036249">
    <property type="entry name" value="Thioredoxin-like_sf"/>
</dbReference>
<reference evidence="4 5" key="1">
    <citation type="submission" date="2017-04" db="EMBL/GenBank/DDBJ databases">
        <authorList>
            <person name="Afonso C.L."/>
            <person name="Miller P.J."/>
            <person name="Scott M.A."/>
            <person name="Spackman E."/>
            <person name="Goraichik I."/>
            <person name="Dimitrov K.M."/>
            <person name="Suarez D.L."/>
            <person name="Swayne D.E."/>
        </authorList>
    </citation>
    <scope>NUCLEOTIDE SEQUENCE [LARGE SCALE GENOMIC DNA]</scope>
    <source>
        <strain evidence="4 5">KR-140</strain>
    </source>
</reference>
<feature type="binding site" evidence="2">
    <location>
        <position position="72"/>
    </location>
    <ligand>
        <name>Cu cation</name>
        <dbReference type="ChEBI" id="CHEBI:23378"/>
    </ligand>
</feature>
<accession>A0A1W1VAE3</accession>
<comment type="similarity">
    <text evidence="1">Belongs to the SCO1/2 family.</text>
</comment>
<gene>
    <name evidence="4" type="ORF">SAMN00790413_00754</name>
</gene>
<dbReference type="EMBL" id="FWWU01000009">
    <property type="protein sequence ID" value="SMB90389.1"/>
    <property type="molecule type" value="Genomic_DNA"/>
</dbReference>
<keyword evidence="2" id="KW-0186">Copper</keyword>
<dbReference type="PANTHER" id="PTHR12151:SF25">
    <property type="entry name" value="LINALOOL DEHYDRATASE_ISOMERASE DOMAIN-CONTAINING PROTEIN"/>
    <property type="match status" value="1"/>
</dbReference>
<name>A0A1W1VAE3_9DEIO</name>
<keyword evidence="5" id="KW-1185">Reference proteome</keyword>
<dbReference type="PANTHER" id="PTHR12151">
    <property type="entry name" value="ELECTRON TRANSPORT PROTIN SCO1/SENC FAMILY MEMBER"/>
    <property type="match status" value="1"/>
</dbReference>
<dbReference type="Proteomes" id="UP000192582">
    <property type="component" value="Unassembled WGS sequence"/>
</dbReference>
<evidence type="ECO:0000313" key="5">
    <source>
        <dbReference type="Proteomes" id="UP000192582"/>
    </source>
</evidence>
<evidence type="ECO:0000256" key="1">
    <source>
        <dbReference type="ARBA" id="ARBA00010996"/>
    </source>
</evidence>
<dbReference type="STRING" id="695939.SAMN00790413_00754"/>
<proteinExistence type="inferred from homology"/>
<dbReference type="RefSeq" id="WP_084048362.1">
    <property type="nucleotide sequence ID" value="NZ_FWWU01000009.1"/>
</dbReference>
<dbReference type="GO" id="GO:0046872">
    <property type="term" value="F:metal ion binding"/>
    <property type="evidence" value="ECO:0007669"/>
    <property type="project" value="UniProtKB-KW"/>
</dbReference>
<evidence type="ECO:0000256" key="3">
    <source>
        <dbReference type="PIRSR" id="PIRSR603782-2"/>
    </source>
</evidence>
<dbReference type="InterPro" id="IPR003782">
    <property type="entry name" value="SCO1/SenC"/>
</dbReference>
<evidence type="ECO:0000313" key="4">
    <source>
        <dbReference type="EMBL" id="SMB90389.1"/>
    </source>
</evidence>
<dbReference type="CDD" id="cd02968">
    <property type="entry name" value="SCO"/>
    <property type="match status" value="1"/>
</dbReference>
<dbReference type="Pfam" id="PF02630">
    <property type="entry name" value="SCO1-SenC"/>
    <property type="match status" value="1"/>
</dbReference>
<feature type="disulfide bond" description="Redox-active" evidence="3">
    <location>
        <begin position="72"/>
        <end position="76"/>
    </location>
</feature>
<dbReference type="OrthoDB" id="9811998at2"/>
<dbReference type="Gene3D" id="3.40.30.10">
    <property type="entry name" value="Glutaredoxin"/>
    <property type="match status" value="1"/>
</dbReference>
<keyword evidence="3" id="KW-1015">Disulfide bond</keyword>
<keyword evidence="2" id="KW-0479">Metal-binding</keyword>
<dbReference type="SUPFAM" id="SSF52833">
    <property type="entry name" value="Thioredoxin-like"/>
    <property type="match status" value="1"/>
</dbReference>
<dbReference type="AlphaFoldDB" id="A0A1W1VAE3"/>
<sequence>MKWLTAALLVLAAVLGGLLVSRSAFPTPVGGTVLDTPVTLPPLKLVDERGQARVLSDSAGRMRLVFFGFVRCPDVCPATLAALKNIYADLKPGQRERMQVQLISVDPQYDRPAVLRDYLGRFDPAFTGLTGEAGTIDRAAEAMFVANVAPQLEGNHAGHAGSTTDIRPGGASVAARIHGDEVRVVDPRGRFVRVYGNQEVIAGELERDLPGLIRLYGR</sequence>